<evidence type="ECO:0000256" key="2">
    <source>
        <dbReference type="PROSITE-ProRule" id="PRU00169"/>
    </source>
</evidence>
<organism evidence="4 5">
    <name type="scientific">Roseovarius lutimaris</name>
    <dbReference type="NCBI Taxonomy" id="1005928"/>
    <lineage>
        <taxon>Bacteria</taxon>
        <taxon>Pseudomonadati</taxon>
        <taxon>Pseudomonadota</taxon>
        <taxon>Alphaproteobacteria</taxon>
        <taxon>Rhodobacterales</taxon>
        <taxon>Roseobacteraceae</taxon>
        <taxon>Roseovarius</taxon>
    </lineage>
</organism>
<dbReference type="STRING" id="1005928.SAMN04487859_12821"/>
<evidence type="ECO:0000259" key="3">
    <source>
        <dbReference type="PROSITE" id="PS50110"/>
    </source>
</evidence>
<dbReference type="Pfam" id="PF00072">
    <property type="entry name" value="Response_reg"/>
    <property type="match status" value="1"/>
</dbReference>
<feature type="domain" description="Response regulatory" evidence="3">
    <location>
        <begin position="2"/>
        <end position="121"/>
    </location>
</feature>
<name>A0A1I5GD32_9RHOB</name>
<feature type="modified residue" description="4-aspartylphosphate" evidence="2">
    <location>
        <position position="54"/>
    </location>
</feature>
<dbReference type="PROSITE" id="PS50110">
    <property type="entry name" value="RESPONSE_REGULATORY"/>
    <property type="match status" value="1"/>
</dbReference>
<dbReference type="PANTHER" id="PTHR44591:SF3">
    <property type="entry name" value="RESPONSE REGULATORY DOMAIN-CONTAINING PROTEIN"/>
    <property type="match status" value="1"/>
</dbReference>
<keyword evidence="5" id="KW-1185">Reference proteome</keyword>
<sequence>MRILAVDDSDLILELLDGALRNMGYTDLEFADSGETALEAIDVSRRPFDCFLLDIQMPGIDGIELCRRIRSNPQYHRTPIVMLTSLRDKKHIDAAFNAGATDYVTKPFDVTELSTRIRIASMLVAEQQSVLEETFAVEAMKEATQSIFTFDLSSAVEIRDVTGVVSSLVLQNYILQLSRLRHFGIGAIGFQIENIDKLYYSASPTEFYYTLTDVAEAISNNLRSVNFLLAYFGNGSFVAVVPRLNNLQVDDLHSIINHTIEDMELAYDNGEPMNVRVDVGNQEHVGIFSGDVSDLLLKAMKSTHRIKPSRTAFAAVG</sequence>
<dbReference type="AlphaFoldDB" id="A0A1I5GD32"/>
<evidence type="ECO:0000313" key="4">
    <source>
        <dbReference type="EMBL" id="SFO33797.1"/>
    </source>
</evidence>
<reference evidence="5" key="1">
    <citation type="submission" date="2016-10" db="EMBL/GenBank/DDBJ databases">
        <authorList>
            <person name="Varghese N."/>
            <person name="Submissions S."/>
        </authorList>
    </citation>
    <scope>NUCLEOTIDE SEQUENCE [LARGE SCALE GENOMIC DNA]</scope>
    <source>
        <strain evidence="5">DSM 28463</strain>
    </source>
</reference>
<protein>
    <submittedName>
        <fullName evidence="4">Response regulator receiver domain-containing protein</fullName>
    </submittedName>
</protein>
<dbReference type="RefSeq" id="WP_177193914.1">
    <property type="nucleotide sequence ID" value="NZ_FOVP01000028.1"/>
</dbReference>
<dbReference type="InterPro" id="IPR011006">
    <property type="entry name" value="CheY-like_superfamily"/>
</dbReference>
<dbReference type="Proteomes" id="UP000198599">
    <property type="component" value="Unassembled WGS sequence"/>
</dbReference>
<dbReference type="Gene3D" id="3.40.50.2300">
    <property type="match status" value="1"/>
</dbReference>
<dbReference type="SUPFAM" id="SSF52172">
    <property type="entry name" value="CheY-like"/>
    <property type="match status" value="1"/>
</dbReference>
<dbReference type="GO" id="GO:0000160">
    <property type="term" value="P:phosphorelay signal transduction system"/>
    <property type="evidence" value="ECO:0007669"/>
    <property type="project" value="InterPro"/>
</dbReference>
<evidence type="ECO:0000256" key="1">
    <source>
        <dbReference type="ARBA" id="ARBA00022553"/>
    </source>
</evidence>
<evidence type="ECO:0000313" key="5">
    <source>
        <dbReference type="Proteomes" id="UP000198599"/>
    </source>
</evidence>
<accession>A0A1I5GD32</accession>
<dbReference type="InterPro" id="IPR001789">
    <property type="entry name" value="Sig_transdc_resp-reg_receiver"/>
</dbReference>
<proteinExistence type="predicted"/>
<keyword evidence="1 2" id="KW-0597">Phosphoprotein</keyword>
<dbReference type="InterPro" id="IPR050595">
    <property type="entry name" value="Bact_response_regulator"/>
</dbReference>
<gene>
    <name evidence="4" type="ORF">SAMN04487859_12821</name>
</gene>
<dbReference type="SMART" id="SM00448">
    <property type="entry name" value="REC"/>
    <property type="match status" value="1"/>
</dbReference>
<dbReference type="EMBL" id="FOVP01000028">
    <property type="protein sequence ID" value="SFO33797.1"/>
    <property type="molecule type" value="Genomic_DNA"/>
</dbReference>
<dbReference type="PANTHER" id="PTHR44591">
    <property type="entry name" value="STRESS RESPONSE REGULATOR PROTEIN 1"/>
    <property type="match status" value="1"/>
</dbReference>